<reference evidence="1" key="1">
    <citation type="journal article" date="2023" name="PLoS Negl. Trop. Dis.">
        <title>A genome sequence for Biomphalaria pfeifferi, the major vector snail for the human-infecting parasite Schistosoma mansoni.</title>
        <authorList>
            <person name="Bu L."/>
            <person name="Lu L."/>
            <person name="Laidemitt M.R."/>
            <person name="Zhang S.M."/>
            <person name="Mutuku M."/>
            <person name="Mkoji G."/>
            <person name="Steinauer M."/>
            <person name="Loker E.S."/>
        </authorList>
    </citation>
    <scope>NUCLEOTIDE SEQUENCE</scope>
    <source>
        <strain evidence="1">KasaAsao</strain>
    </source>
</reference>
<reference evidence="1" key="2">
    <citation type="submission" date="2023-04" db="EMBL/GenBank/DDBJ databases">
        <authorList>
            <person name="Bu L."/>
            <person name="Lu L."/>
            <person name="Laidemitt M.R."/>
            <person name="Zhang S.M."/>
            <person name="Mutuku M."/>
            <person name="Mkoji G."/>
            <person name="Steinauer M."/>
            <person name="Loker E.S."/>
        </authorList>
    </citation>
    <scope>NUCLEOTIDE SEQUENCE</scope>
    <source>
        <strain evidence="1">KasaAsao</strain>
        <tissue evidence="1">Whole Snail</tissue>
    </source>
</reference>
<dbReference type="Proteomes" id="UP001233172">
    <property type="component" value="Unassembled WGS sequence"/>
</dbReference>
<accession>A0AAD8FMZ2</accession>
<sequence>MSGQTIAVADNLTLVLHVEGNVSPDYVSPDYVFPDYVSPDYVSPDYVFPDCVTTVTLRLIVKQRYKTTTTHVCKKTF</sequence>
<evidence type="ECO:0000313" key="2">
    <source>
        <dbReference type="Proteomes" id="UP001233172"/>
    </source>
</evidence>
<comment type="caution">
    <text evidence="1">The sequence shown here is derived from an EMBL/GenBank/DDBJ whole genome shotgun (WGS) entry which is preliminary data.</text>
</comment>
<protein>
    <submittedName>
        <fullName evidence="1">Uncharacterized protein</fullName>
    </submittedName>
</protein>
<keyword evidence="2" id="KW-1185">Reference proteome</keyword>
<evidence type="ECO:0000313" key="1">
    <source>
        <dbReference type="EMBL" id="KAK0070175.1"/>
    </source>
</evidence>
<organism evidence="1 2">
    <name type="scientific">Biomphalaria pfeifferi</name>
    <name type="common">Bloodfluke planorb</name>
    <name type="synonym">Freshwater snail</name>
    <dbReference type="NCBI Taxonomy" id="112525"/>
    <lineage>
        <taxon>Eukaryota</taxon>
        <taxon>Metazoa</taxon>
        <taxon>Spiralia</taxon>
        <taxon>Lophotrochozoa</taxon>
        <taxon>Mollusca</taxon>
        <taxon>Gastropoda</taxon>
        <taxon>Heterobranchia</taxon>
        <taxon>Euthyneura</taxon>
        <taxon>Panpulmonata</taxon>
        <taxon>Hygrophila</taxon>
        <taxon>Lymnaeoidea</taxon>
        <taxon>Planorbidae</taxon>
        <taxon>Biomphalaria</taxon>
    </lineage>
</organism>
<gene>
    <name evidence="1" type="ORF">Bpfe_000158</name>
</gene>
<dbReference type="AlphaFoldDB" id="A0AAD8FMZ2"/>
<name>A0AAD8FMZ2_BIOPF</name>
<proteinExistence type="predicted"/>
<dbReference type="EMBL" id="JASAOG010000001">
    <property type="protein sequence ID" value="KAK0070175.1"/>
    <property type="molecule type" value="Genomic_DNA"/>
</dbReference>